<dbReference type="AlphaFoldDB" id="A0A1M4ZHM6"/>
<sequence>MNNLEIKKLEILKEYLKGLDKVILAFSGGIDSTFLLKVCKDILSDRVIPVTIVSPYIPSSEIEEIKKICKTLNIDNNIFIKIPIISSIKENPKNRCYLCKKFMFSKILDEAKKLGINHIIDGTNFDDTKDFRPGLAALKELKIKSPLLELGFTKKEIRNISKDLKIKIWDKPPYPCLLTRLEFDEEISAKLIEMGASVEEGDDSIRVKVLK</sequence>
<organism evidence="2 3">
    <name type="scientific">Clostridium fallax</name>
    <dbReference type="NCBI Taxonomy" id="1533"/>
    <lineage>
        <taxon>Bacteria</taxon>
        <taxon>Bacillati</taxon>
        <taxon>Bacillota</taxon>
        <taxon>Clostridia</taxon>
        <taxon>Eubacteriales</taxon>
        <taxon>Clostridiaceae</taxon>
        <taxon>Clostridium</taxon>
    </lineage>
</organism>
<dbReference type="EMBL" id="FQVM01000048">
    <property type="protein sequence ID" value="SHF17485.1"/>
    <property type="molecule type" value="Genomic_DNA"/>
</dbReference>
<accession>A0A1M4ZHM6</accession>
<reference evidence="2 3" key="1">
    <citation type="submission" date="2016-11" db="EMBL/GenBank/DDBJ databases">
        <authorList>
            <person name="Jaros S."/>
            <person name="Januszkiewicz K."/>
            <person name="Wedrychowicz H."/>
        </authorList>
    </citation>
    <scope>NUCLEOTIDE SEQUENCE [LARGE SCALE GENOMIC DNA]</scope>
    <source>
        <strain evidence="2 3">DSM 2631</strain>
    </source>
</reference>
<dbReference type="NCBIfam" id="TIGR00268">
    <property type="entry name" value="ATP-dependent sacrificial sulfur transferase LarE"/>
    <property type="match status" value="1"/>
</dbReference>
<dbReference type="InterPro" id="IPR014729">
    <property type="entry name" value="Rossmann-like_a/b/a_fold"/>
</dbReference>
<evidence type="ECO:0000313" key="2">
    <source>
        <dbReference type="EMBL" id="SHF17485.1"/>
    </source>
</evidence>
<evidence type="ECO:0000313" key="3">
    <source>
        <dbReference type="Proteomes" id="UP000184035"/>
    </source>
</evidence>
<gene>
    <name evidence="2" type="ORF">SAMN05443638_1481</name>
</gene>
<dbReference type="InterPro" id="IPR022310">
    <property type="entry name" value="NAD/GMP_synthase"/>
</dbReference>
<dbReference type="RefSeq" id="WP_072897861.1">
    <property type="nucleotide sequence ID" value="NZ_FQVM01000048.1"/>
</dbReference>
<evidence type="ECO:0000259" key="1">
    <source>
        <dbReference type="Pfam" id="PF02540"/>
    </source>
</evidence>
<dbReference type="Proteomes" id="UP000184035">
    <property type="component" value="Unassembled WGS sequence"/>
</dbReference>
<dbReference type="InterPro" id="IPR005232">
    <property type="entry name" value="LarE"/>
</dbReference>
<keyword evidence="3" id="KW-1185">Reference proteome</keyword>
<dbReference type="InterPro" id="IPR052188">
    <property type="entry name" value="Ni-pincer_cofactor_biosynth"/>
</dbReference>
<dbReference type="SUPFAM" id="SSF52402">
    <property type="entry name" value="Adenine nucleotide alpha hydrolases-like"/>
    <property type="match status" value="1"/>
</dbReference>
<feature type="domain" description="NAD/GMP synthase" evidence="1">
    <location>
        <begin position="12"/>
        <end position="88"/>
    </location>
</feature>
<dbReference type="STRING" id="1533.SAMN05443638_1481"/>
<dbReference type="CDD" id="cd01990">
    <property type="entry name" value="LarE-like"/>
    <property type="match status" value="1"/>
</dbReference>
<dbReference type="OrthoDB" id="9776919at2"/>
<dbReference type="PANTHER" id="PTHR43169:SF2">
    <property type="entry name" value="NAD_GMP SYNTHASE DOMAIN-CONTAINING PROTEIN"/>
    <property type="match status" value="1"/>
</dbReference>
<proteinExistence type="predicted"/>
<feature type="non-terminal residue" evidence="2">
    <location>
        <position position="211"/>
    </location>
</feature>
<name>A0A1M4ZHM6_9CLOT</name>
<dbReference type="GO" id="GO:0006163">
    <property type="term" value="P:purine nucleotide metabolic process"/>
    <property type="evidence" value="ECO:0007669"/>
    <property type="project" value="UniProtKB-ARBA"/>
</dbReference>
<dbReference type="PANTHER" id="PTHR43169">
    <property type="entry name" value="EXSB FAMILY PROTEIN"/>
    <property type="match status" value="1"/>
</dbReference>
<dbReference type="Gene3D" id="3.40.50.620">
    <property type="entry name" value="HUPs"/>
    <property type="match status" value="1"/>
</dbReference>
<dbReference type="GO" id="GO:0016783">
    <property type="term" value="F:sulfurtransferase activity"/>
    <property type="evidence" value="ECO:0007669"/>
    <property type="project" value="InterPro"/>
</dbReference>
<dbReference type="Pfam" id="PF02540">
    <property type="entry name" value="NAD_synthase"/>
    <property type="match status" value="1"/>
</dbReference>
<protein>
    <submittedName>
        <fullName evidence="2">TIGR00268 family protein</fullName>
    </submittedName>
</protein>